<dbReference type="InterPro" id="IPR026387">
    <property type="entry name" value="OMP_w_GlyGly"/>
</dbReference>
<feature type="signal peptide" evidence="1">
    <location>
        <begin position="1"/>
        <end position="19"/>
    </location>
</feature>
<evidence type="ECO:0000313" key="3">
    <source>
        <dbReference type="Proteomes" id="UP000256542"/>
    </source>
</evidence>
<comment type="caution">
    <text evidence="2">The sequence shown here is derived from an EMBL/GenBank/DDBJ whole genome shotgun (WGS) entry which is preliminary data.</text>
</comment>
<dbReference type="Proteomes" id="UP000256542">
    <property type="component" value="Unassembled WGS sequence"/>
</dbReference>
<reference evidence="2 3" key="1">
    <citation type="submission" date="2018-08" db="EMBL/GenBank/DDBJ databases">
        <title>Genomic Encyclopedia of Type Strains, Phase III (KMG-III): the genomes of soil and plant-associated and newly described type strains.</title>
        <authorList>
            <person name="Whitman W."/>
        </authorList>
    </citation>
    <scope>NUCLEOTIDE SEQUENCE [LARGE SCALE GENOMIC DNA]</scope>
    <source>
        <strain evidence="2 3">CECT 7375</strain>
    </source>
</reference>
<evidence type="ECO:0000256" key="1">
    <source>
        <dbReference type="SAM" id="SignalP"/>
    </source>
</evidence>
<evidence type="ECO:0000313" key="2">
    <source>
        <dbReference type="EMBL" id="REG83004.1"/>
    </source>
</evidence>
<feature type="chain" id="PRO_5017633297" evidence="1">
    <location>
        <begin position="20"/>
        <end position="225"/>
    </location>
</feature>
<dbReference type="AlphaFoldDB" id="A0A3E0DLP2"/>
<name>A0A3E0DLP2_9GAMM</name>
<keyword evidence="3" id="KW-1185">Reference proteome</keyword>
<dbReference type="EMBL" id="QUNG01000007">
    <property type="protein sequence ID" value="REG83004.1"/>
    <property type="molecule type" value="Genomic_DNA"/>
</dbReference>
<organism evidence="2 3">
    <name type="scientific">Marinomonas pollencensis</name>
    <dbReference type="NCBI Taxonomy" id="491954"/>
    <lineage>
        <taxon>Bacteria</taxon>
        <taxon>Pseudomonadati</taxon>
        <taxon>Pseudomonadota</taxon>
        <taxon>Gammaproteobacteria</taxon>
        <taxon>Oceanospirillales</taxon>
        <taxon>Oceanospirillaceae</taxon>
        <taxon>Marinomonas</taxon>
    </lineage>
</organism>
<proteinExistence type="predicted"/>
<dbReference type="NCBIfam" id="TIGR04219">
    <property type="entry name" value="OMP_w_GlyGly"/>
    <property type="match status" value="1"/>
</dbReference>
<protein>
    <submittedName>
        <fullName evidence="2">Outer membrane protein</fullName>
    </submittedName>
</protein>
<gene>
    <name evidence="2" type="ORF">DFP81_107179</name>
</gene>
<keyword evidence="1" id="KW-0732">Signal</keyword>
<dbReference type="RefSeq" id="WP_245959148.1">
    <property type="nucleotide sequence ID" value="NZ_QUNG01000007.1"/>
</dbReference>
<accession>A0A3E0DLP2</accession>
<sequence length="225" mass="24121">MMKPTLLLTTALLAGAAQADIIGLTAEVGSYSPSADDSYISDKDSSKQSADLDGKSGTYFGIAFEHPLPLIPNVRFQSLDLKANGSVGSQSAKLDLSHQDYTLYYEFLDGLLWIDLDAGLTVRKFDGSVTLDGNKTNLSDYYPLGYVAGYVTVPGTRLSFGGELKAGGFDGSSITDTTLKVKYQSPFLVGLEGGYRKIDLDLDDIDGKDIKSDFSGVFVGAFIDF</sequence>